<proteinExistence type="inferred from homology"/>
<evidence type="ECO:0000256" key="2">
    <source>
        <dbReference type="ARBA" id="ARBA00005988"/>
    </source>
</evidence>
<evidence type="ECO:0000256" key="7">
    <source>
        <dbReference type="PROSITE-ProRule" id="PRU01379"/>
    </source>
</evidence>
<evidence type="ECO:0000313" key="9">
    <source>
        <dbReference type="EMBL" id="QHI72781.1"/>
    </source>
</evidence>
<dbReference type="Gene3D" id="3.40.630.10">
    <property type="entry name" value="Zn peptidases"/>
    <property type="match status" value="1"/>
</dbReference>
<evidence type="ECO:0000313" key="10">
    <source>
        <dbReference type="Proteomes" id="UP000463883"/>
    </source>
</evidence>
<dbReference type="InterPro" id="IPR000834">
    <property type="entry name" value="Peptidase_M14"/>
</dbReference>
<dbReference type="PANTHER" id="PTHR11705">
    <property type="entry name" value="PROTEASE FAMILY M14 CARBOXYPEPTIDASE A,B"/>
    <property type="match status" value="1"/>
</dbReference>
<comment type="caution">
    <text evidence="7">Lacks conserved residue(s) required for the propagation of feature annotation.</text>
</comment>
<dbReference type="PROSITE" id="PS52035">
    <property type="entry name" value="PEPTIDASE_M14"/>
    <property type="match status" value="1"/>
</dbReference>
<comment type="similarity">
    <text evidence="2 7">Belongs to the peptidase M14 family.</text>
</comment>
<dbReference type="SUPFAM" id="SSF53187">
    <property type="entry name" value="Zn-dependent exopeptidases"/>
    <property type="match status" value="1"/>
</dbReference>
<keyword evidence="4" id="KW-0378">Hydrolase</keyword>
<reference evidence="9 10" key="1">
    <citation type="submission" date="2020-01" db="EMBL/GenBank/DDBJ databases">
        <title>Genomic analysis of Aminipila sp. CBA3637.</title>
        <authorList>
            <person name="Kim Y.B."/>
            <person name="Roh S.W."/>
        </authorList>
    </citation>
    <scope>NUCLEOTIDE SEQUENCE [LARGE SCALE GENOMIC DNA]</scope>
    <source>
        <strain evidence="9 10">CBA3637</strain>
    </source>
</reference>
<evidence type="ECO:0000256" key="5">
    <source>
        <dbReference type="ARBA" id="ARBA00022833"/>
    </source>
</evidence>
<keyword evidence="5" id="KW-0862">Zinc</keyword>
<dbReference type="GO" id="GO:0008270">
    <property type="term" value="F:zinc ion binding"/>
    <property type="evidence" value="ECO:0007669"/>
    <property type="project" value="InterPro"/>
</dbReference>
<evidence type="ECO:0000256" key="6">
    <source>
        <dbReference type="ARBA" id="ARBA00023049"/>
    </source>
</evidence>
<comment type="cofactor">
    <cofactor evidence="1">
        <name>Zn(2+)</name>
        <dbReference type="ChEBI" id="CHEBI:29105"/>
    </cofactor>
</comment>
<dbReference type="AlphaFoldDB" id="A0A6P1MGA9"/>
<dbReference type="PANTHER" id="PTHR11705:SF143">
    <property type="entry name" value="SLL0236 PROTEIN"/>
    <property type="match status" value="1"/>
</dbReference>
<organism evidence="9 10">
    <name type="scientific">Aminipila terrae</name>
    <dbReference type="NCBI Taxonomy" id="2697030"/>
    <lineage>
        <taxon>Bacteria</taxon>
        <taxon>Bacillati</taxon>
        <taxon>Bacillota</taxon>
        <taxon>Clostridia</taxon>
        <taxon>Peptostreptococcales</taxon>
        <taxon>Anaerovoracaceae</taxon>
        <taxon>Aminipila</taxon>
    </lineage>
</organism>
<name>A0A6P1MGA9_9FIRM</name>
<dbReference type="Pfam" id="PF00246">
    <property type="entry name" value="Peptidase_M14"/>
    <property type="match status" value="1"/>
</dbReference>
<dbReference type="Proteomes" id="UP000463883">
    <property type="component" value="Chromosome"/>
</dbReference>
<evidence type="ECO:0000256" key="3">
    <source>
        <dbReference type="ARBA" id="ARBA00022670"/>
    </source>
</evidence>
<sequence>MKKRRLSKLFAVAIAVTLIMGTISFGYGDSSTITTNQGDSYEKPLPRNQILYSEIGSKLKEIKEKNPNIMDYQVIGQTHQGRNLYLVTLTDSEGMQNLEKYKSFMKNAVNNPTTALEYLSKNTDYKVPVFFNASIHGNETPGVDGAMELIEKLTTDKSPDTQNILRNCVVLINVVQNPDGRASGVRENAAGVDMNRDYITQSQPETQAVVKNVATTWYPTTMLDLHGFMSTENILLEPCTIPHNPNYEYDLLSKSLLPHAKYMAAAMKEKTGWDVDIPLEIWDDGWDDYPPIFTPQYFMYFGTISHTLEIKYADQDSIDADFAACYAALQYASKNKATLMKNQFDIYSRGGQGLNVEKDMNFPYAYIIPVNKEQQKDVYEAYKMVQHLLDNGIVVQQASAEFTADRIKYPSGTFIVPMHQGLRGLVNTMLWKGEDVTKKADKMYDISAYSFPLLNGFDAPSVQNEFKAEVKTIAELKEPVGNFNEGAGVNYVMPVENDSAYLVANTLVKEGFKVYRTKDMVSKYPSGTFVIPAQTGVAERLKALAEGNMTNIVGIGETKATLQPVLLKKIAVVEEDGGTFTAMSELGFNVTAISYNAVNHGYDFEKNGFEALILSGSQGLWEDSYDATGTTWSLDSRGIKNLTGFAKNHDFIGAGYAGAMLNKEIDKLGVVMGYIGEQEESQTAENGICTFNAKKTDPITYGYGNNEIIFAYKPIWVSGIDHLHKGGTVVSGSYGMGKDMYKAGFWADPQQIAGAYAIVHDNTPDYDAVLFGIVPTFRDYNHSTNGMMANAIYYLGYDGK</sequence>
<keyword evidence="3" id="KW-0645">Protease</keyword>
<accession>A0A6P1MGA9</accession>
<evidence type="ECO:0000259" key="8">
    <source>
        <dbReference type="PROSITE" id="PS52035"/>
    </source>
</evidence>
<dbReference type="GO" id="GO:0004181">
    <property type="term" value="F:metallocarboxypeptidase activity"/>
    <property type="evidence" value="ECO:0007669"/>
    <property type="project" value="InterPro"/>
</dbReference>
<keyword evidence="10" id="KW-1185">Reference proteome</keyword>
<dbReference type="SMART" id="SM00631">
    <property type="entry name" value="Zn_pept"/>
    <property type="match status" value="1"/>
</dbReference>
<dbReference type="GO" id="GO:0005615">
    <property type="term" value="C:extracellular space"/>
    <property type="evidence" value="ECO:0007669"/>
    <property type="project" value="TreeGrafter"/>
</dbReference>
<keyword evidence="6" id="KW-0482">Metalloprotease</keyword>
<dbReference type="GO" id="GO:0006508">
    <property type="term" value="P:proteolysis"/>
    <property type="evidence" value="ECO:0007669"/>
    <property type="project" value="UniProtKB-KW"/>
</dbReference>
<dbReference type="KEGG" id="amic:Ami3637_10510"/>
<protein>
    <recommendedName>
        <fullName evidence="8">Peptidase M14 domain-containing protein</fullName>
    </recommendedName>
</protein>
<dbReference type="RefSeq" id="WP_162362548.1">
    <property type="nucleotide sequence ID" value="NZ_CP047591.1"/>
</dbReference>
<gene>
    <name evidence="9" type="ORF">Ami3637_10510</name>
</gene>
<feature type="domain" description="Peptidase M14" evidence="8">
    <location>
        <begin position="48"/>
        <end position="392"/>
    </location>
</feature>
<evidence type="ECO:0000256" key="4">
    <source>
        <dbReference type="ARBA" id="ARBA00022801"/>
    </source>
</evidence>
<evidence type="ECO:0000256" key="1">
    <source>
        <dbReference type="ARBA" id="ARBA00001947"/>
    </source>
</evidence>
<dbReference type="EMBL" id="CP047591">
    <property type="protein sequence ID" value="QHI72781.1"/>
    <property type="molecule type" value="Genomic_DNA"/>
</dbReference>